<evidence type="ECO:0000313" key="7">
    <source>
        <dbReference type="RefSeq" id="XP_029657531.1"/>
    </source>
</evidence>
<evidence type="ECO:0000313" key="5">
    <source>
        <dbReference type="Proteomes" id="UP000515154"/>
    </source>
</evidence>
<keyword evidence="5" id="KW-1185">Reference proteome</keyword>
<evidence type="ECO:0000256" key="4">
    <source>
        <dbReference type="ARBA" id="ARBA00023186"/>
    </source>
</evidence>
<accession>A0A6P7TQU8</accession>
<dbReference type="Gene3D" id="3.30.565.10">
    <property type="entry name" value="Histidine kinase-like ATPase, C-terminal domain"/>
    <property type="match status" value="1"/>
</dbReference>
<organism evidence="5 6">
    <name type="scientific">Octopus sinensis</name>
    <name type="common">East Asian common octopus</name>
    <dbReference type="NCBI Taxonomy" id="2607531"/>
    <lineage>
        <taxon>Eukaryota</taxon>
        <taxon>Metazoa</taxon>
        <taxon>Spiralia</taxon>
        <taxon>Lophotrochozoa</taxon>
        <taxon>Mollusca</taxon>
        <taxon>Cephalopoda</taxon>
        <taxon>Coleoidea</taxon>
        <taxon>Octopodiformes</taxon>
        <taxon>Octopoda</taxon>
        <taxon>Incirrata</taxon>
        <taxon>Octopodidae</taxon>
        <taxon>Octopus</taxon>
    </lineage>
</organism>
<evidence type="ECO:0000256" key="3">
    <source>
        <dbReference type="ARBA" id="ARBA00022840"/>
    </source>
</evidence>
<dbReference type="InterPro" id="IPR036890">
    <property type="entry name" value="HATPase_C_sf"/>
</dbReference>
<dbReference type="AlphaFoldDB" id="A0A6P7TQU8"/>
<protein>
    <submittedName>
        <fullName evidence="6 7">Endoplasmin-like</fullName>
    </submittedName>
</protein>
<dbReference type="SUPFAM" id="SSF55874">
    <property type="entry name" value="ATPase domain of HSP90 chaperone/DNA topoisomerase II/histidine kinase"/>
    <property type="match status" value="1"/>
</dbReference>
<name>A0A6P7TQU8_9MOLL</name>
<dbReference type="Proteomes" id="UP000515154">
    <property type="component" value="Unplaced"/>
</dbReference>
<sequence>MTKEDLIKHLGTIADSGTSEFFKKFENSDTEGQNDLIGKFGVGFYSSFLVSEKVAVISKHNDDQQYIWTSDASSYTVVPDPSGNTLGRGTKIILFLREESREFLEVFKLDSMCRKFSQFLSFPIYLRDKKNVYDSDESENKEPRTEEYWKHVNTVKPLWQRKFVPHKLFKSE</sequence>
<gene>
    <name evidence="6" type="primary">LOC115228092</name>
    <name evidence="7" type="synonym">LOC115231713</name>
</gene>
<dbReference type="RefSeq" id="XP_029654619.1">
    <property type="nucleotide sequence ID" value="XM_029798759.1"/>
</dbReference>
<keyword evidence="2" id="KW-0547">Nucleotide-binding</keyword>
<dbReference type="InterPro" id="IPR001404">
    <property type="entry name" value="Hsp90_fam"/>
</dbReference>
<dbReference type="RefSeq" id="XP_029657531.1">
    <property type="nucleotide sequence ID" value="XM_029801671.1"/>
</dbReference>
<dbReference type="GO" id="GO:0016887">
    <property type="term" value="F:ATP hydrolysis activity"/>
    <property type="evidence" value="ECO:0007669"/>
    <property type="project" value="InterPro"/>
</dbReference>
<reference evidence="6 7" key="1">
    <citation type="submission" date="2025-08" db="UniProtKB">
        <authorList>
            <consortium name="RefSeq"/>
        </authorList>
    </citation>
    <scope>IDENTIFICATION</scope>
</reference>
<dbReference type="KEGG" id="osn:115231713"/>
<dbReference type="InterPro" id="IPR020575">
    <property type="entry name" value="Hsp90_N"/>
</dbReference>
<dbReference type="PRINTS" id="PR00775">
    <property type="entry name" value="HEATSHOCK90"/>
</dbReference>
<dbReference type="KEGG" id="osn:115228092"/>
<comment type="similarity">
    <text evidence="1">Belongs to the heat shock protein 90 family.</text>
</comment>
<dbReference type="GO" id="GO:0051082">
    <property type="term" value="F:unfolded protein binding"/>
    <property type="evidence" value="ECO:0007669"/>
    <property type="project" value="InterPro"/>
</dbReference>
<keyword evidence="4" id="KW-0143">Chaperone</keyword>
<dbReference type="PANTHER" id="PTHR11528">
    <property type="entry name" value="HEAT SHOCK PROTEIN 90 FAMILY MEMBER"/>
    <property type="match status" value="1"/>
</dbReference>
<dbReference type="GO" id="GO:0140662">
    <property type="term" value="F:ATP-dependent protein folding chaperone"/>
    <property type="evidence" value="ECO:0007669"/>
    <property type="project" value="InterPro"/>
</dbReference>
<keyword evidence="3" id="KW-0067">ATP-binding</keyword>
<evidence type="ECO:0000256" key="1">
    <source>
        <dbReference type="ARBA" id="ARBA00008239"/>
    </source>
</evidence>
<evidence type="ECO:0000256" key="2">
    <source>
        <dbReference type="ARBA" id="ARBA00022741"/>
    </source>
</evidence>
<proteinExistence type="inferred from homology"/>
<evidence type="ECO:0000313" key="6">
    <source>
        <dbReference type="RefSeq" id="XP_029654619.1"/>
    </source>
</evidence>
<dbReference type="GO" id="GO:0005524">
    <property type="term" value="F:ATP binding"/>
    <property type="evidence" value="ECO:0007669"/>
    <property type="project" value="UniProtKB-KW"/>
</dbReference>